<sequence length="119" mass="12062">MRPQQSYSPSSFLSPSSVADASSSAFVSPFSAGTSSFFSSSLGSLGSFVFLGLAGAFFGLGSAFGGAGLFTNLSDLLLGSETSASLFALLLLGMAVGLLNAQKNAKRTVLTLKKQSTLC</sequence>
<evidence type="ECO:0000313" key="2">
    <source>
        <dbReference type="EMBL" id="CAG6567215.1"/>
    </source>
</evidence>
<keyword evidence="1" id="KW-1133">Transmembrane helix</keyword>
<accession>A0A8D8J544</accession>
<dbReference type="AlphaFoldDB" id="A0A8D8J544"/>
<dbReference type="EMBL" id="HBUE01277743">
    <property type="protein sequence ID" value="CAG6567215.1"/>
    <property type="molecule type" value="Transcribed_RNA"/>
</dbReference>
<feature type="transmembrane region" description="Helical" evidence="1">
    <location>
        <begin position="48"/>
        <end position="70"/>
    </location>
</feature>
<dbReference type="EMBL" id="HBUE01172289">
    <property type="protein sequence ID" value="CAG6515715.1"/>
    <property type="molecule type" value="Transcribed_RNA"/>
</dbReference>
<protein>
    <submittedName>
        <fullName evidence="2">(northern house mosquito) hypothetical protein</fullName>
    </submittedName>
</protein>
<keyword evidence="1" id="KW-0472">Membrane</keyword>
<reference evidence="2" key="1">
    <citation type="submission" date="2021-05" db="EMBL/GenBank/DDBJ databases">
        <authorList>
            <person name="Alioto T."/>
            <person name="Alioto T."/>
            <person name="Gomez Garrido J."/>
        </authorList>
    </citation>
    <scope>NUCLEOTIDE SEQUENCE</scope>
</reference>
<proteinExistence type="predicted"/>
<feature type="transmembrane region" description="Helical" evidence="1">
    <location>
        <begin position="82"/>
        <end position="101"/>
    </location>
</feature>
<name>A0A8D8J544_CULPI</name>
<keyword evidence="1" id="KW-0812">Transmembrane</keyword>
<organism evidence="2">
    <name type="scientific">Culex pipiens</name>
    <name type="common">House mosquito</name>
    <dbReference type="NCBI Taxonomy" id="7175"/>
    <lineage>
        <taxon>Eukaryota</taxon>
        <taxon>Metazoa</taxon>
        <taxon>Ecdysozoa</taxon>
        <taxon>Arthropoda</taxon>
        <taxon>Hexapoda</taxon>
        <taxon>Insecta</taxon>
        <taxon>Pterygota</taxon>
        <taxon>Neoptera</taxon>
        <taxon>Endopterygota</taxon>
        <taxon>Diptera</taxon>
        <taxon>Nematocera</taxon>
        <taxon>Culicoidea</taxon>
        <taxon>Culicidae</taxon>
        <taxon>Culicinae</taxon>
        <taxon>Culicini</taxon>
        <taxon>Culex</taxon>
        <taxon>Culex</taxon>
    </lineage>
</organism>
<evidence type="ECO:0000256" key="1">
    <source>
        <dbReference type="SAM" id="Phobius"/>
    </source>
</evidence>